<evidence type="ECO:0000313" key="8">
    <source>
        <dbReference type="Proteomes" id="UP000033558"/>
    </source>
</evidence>
<evidence type="ECO:0000313" key="7">
    <source>
        <dbReference type="EMBL" id="KJY62796.1"/>
    </source>
</evidence>
<gene>
    <name evidence="7" type="ORF">JG30_02510</name>
</gene>
<dbReference type="InterPro" id="IPR027417">
    <property type="entry name" value="P-loop_NTPase"/>
</dbReference>
<evidence type="ECO:0000256" key="4">
    <source>
        <dbReference type="ARBA" id="ARBA00022840"/>
    </source>
</evidence>
<accession>A0A0F4LYZ6</accession>
<keyword evidence="8" id="KW-1185">Reference proteome</keyword>
<comment type="caution">
    <text evidence="7">The sequence shown here is derived from an EMBL/GenBank/DDBJ whole genome shotgun (WGS) entry which is preliminary data.</text>
</comment>
<dbReference type="InterPro" id="IPR001650">
    <property type="entry name" value="Helicase_C-like"/>
</dbReference>
<feature type="domain" description="Helicase C-terminal" evidence="6">
    <location>
        <begin position="368"/>
        <end position="553"/>
    </location>
</feature>
<keyword evidence="3" id="KW-0347">Helicase</keyword>
<dbReference type="GO" id="GO:0016787">
    <property type="term" value="F:hydrolase activity"/>
    <property type="evidence" value="ECO:0007669"/>
    <property type="project" value="UniProtKB-KW"/>
</dbReference>
<dbReference type="EMBL" id="JXJQ01000003">
    <property type="protein sequence ID" value="KJY62796.1"/>
    <property type="molecule type" value="Genomic_DNA"/>
</dbReference>
<dbReference type="PANTHER" id="PTHR47961">
    <property type="entry name" value="DNA POLYMERASE THETA, PUTATIVE (AFU_ORTHOLOGUE AFUA_1G05260)-RELATED"/>
    <property type="match status" value="1"/>
</dbReference>
<evidence type="ECO:0000259" key="5">
    <source>
        <dbReference type="PROSITE" id="PS51192"/>
    </source>
</evidence>
<evidence type="ECO:0000256" key="2">
    <source>
        <dbReference type="ARBA" id="ARBA00022801"/>
    </source>
</evidence>
<dbReference type="GO" id="GO:0005524">
    <property type="term" value="F:ATP binding"/>
    <property type="evidence" value="ECO:0007669"/>
    <property type="project" value="UniProtKB-KW"/>
</dbReference>
<name>A0A0F4LYZ6_9LACO</name>
<dbReference type="Pfam" id="PF00271">
    <property type="entry name" value="Helicase_C"/>
    <property type="match status" value="1"/>
</dbReference>
<dbReference type="PROSITE" id="PS51194">
    <property type="entry name" value="HELICASE_CTER"/>
    <property type="match status" value="1"/>
</dbReference>
<proteinExistence type="predicted"/>
<reference evidence="7 8" key="1">
    <citation type="submission" date="2015-01" db="EMBL/GenBank/DDBJ databases">
        <title>Comparative genomics of the lactic acid bacteria isolated from the honey bee gut.</title>
        <authorList>
            <person name="Ellegaard K.M."/>
            <person name="Tamarit D."/>
            <person name="Javelind E."/>
            <person name="Olofsson T."/>
            <person name="Andersson S.G."/>
            <person name="Vasquez A."/>
        </authorList>
    </citation>
    <scope>NUCLEOTIDE SEQUENCE [LARGE SCALE GENOMIC DNA]</scope>
    <source>
        <strain evidence="7 8">Bin4</strain>
    </source>
</reference>
<dbReference type="PROSITE" id="PS51192">
    <property type="entry name" value="HELICASE_ATP_BIND_1"/>
    <property type="match status" value="1"/>
</dbReference>
<dbReference type="Gene3D" id="3.40.50.300">
    <property type="entry name" value="P-loop containing nucleotide triphosphate hydrolases"/>
    <property type="match status" value="2"/>
</dbReference>
<dbReference type="GO" id="GO:0004386">
    <property type="term" value="F:helicase activity"/>
    <property type="evidence" value="ECO:0007669"/>
    <property type="project" value="UniProtKB-KW"/>
</dbReference>
<keyword evidence="4" id="KW-0067">ATP-binding</keyword>
<dbReference type="Pfam" id="PF00270">
    <property type="entry name" value="DEAD"/>
    <property type="match status" value="1"/>
</dbReference>
<dbReference type="STRING" id="1218492.JG30_02510"/>
<dbReference type="GO" id="GO:0003676">
    <property type="term" value="F:nucleic acid binding"/>
    <property type="evidence" value="ECO:0007669"/>
    <property type="project" value="InterPro"/>
</dbReference>
<dbReference type="InterPro" id="IPR011545">
    <property type="entry name" value="DEAD/DEAH_box_helicase_dom"/>
</dbReference>
<dbReference type="SMART" id="SM00487">
    <property type="entry name" value="DEXDc"/>
    <property type="match status" value="1"/>
</dbReference>
<keyword evidence="1" id="KW-0547">Nucleotide-binding</keyword>
<keyword evidence="2" id="KW-0378">Hydrolase</keyword>
<dbReference type="OrthoDB" id="9815222at2"/>
<evidence type="ECO:0000256" key="3">
    <source>
        <dbReference type="ARBA" id="ARBA00022806"/>
    </source>
</evidence>
<dbReference type="SUPFAM" id="SSF52540">
    <property type="entry name" value="P-loop containing nucleoside triphosphate hydrolases"/>
    <property type="match status" value="2"/>
</dbReference>
<dbReference type="PATRIC" id="fig|1218492.5.peg.364"/>
<organism evidence="7 8">
    <name type="scientific">Bombilactobacillus mellifer</name>
    <dbReference type="NCBI Taxonomy" id="1218492"/>
    <lineage>
        <taxon>Bacteria</taxon>
        <taxon>Bacillati</taxon>
        <taxon>Bacillota</taxon>
        <taxon>Bacilli</taxon>
        <taxon>Lactobacillales</taxon>
        <taxon>Lactobacillaceae</taxon>
        <taxon>Bombilactobacillus</taxon>
    </lineage>
</organism>
<dbReference type="PANTHER" id="PTHR47961:SF6">
    <property type="entry name" value="DNA-DIRECTED DNA POLYMERASE"/>
    <property type="match status" value="1"/>
</dbReference>
<dbReference type="RefSeq" id="WP_046315498.1">
    <property type="nucleotide sequence ID" value="NZ_JBHSZT010000003.1"/>
</dbReference>
<dbReference type="SMART" id="SM00490">
    <property type="entry name" value="HELICc"/>
    <property type="match status" value="1"/>
</dbReference>
<dbReference type="HOGENOM" id="CLU_016339_0_0_9"/>
<feature type="domain" description="Helicase ATP-binding" evidence="5">
    <location>
        <begin position="152"/>
        <end position="321"/>
    </location>
</feature>
<sequence>MKTTNRIVMQEFFGDIMSNKYLKVLFSKLLDEYSNKVFGKDFQIDLSAKRDLMRFADLLAHSRMLKESSYHQNLSQQIIFMLENIFVDDISIQFVKQRILFSLNNYSFPNKELHTTQSGDALLNYLVNSYKKDELKIPGSENKIFIGDQKEIYDKMSRNNLSFSAPTSMGKSFLARTYIKNEILGNKKNNYAFVVPTKALINEISSKIINDLGNGLSQKKYRVIRSVGELNGYNQGNIYHYIFVMTPERLMYLLISFPSIDLPFVFIDEAQNISKHDERSAFYYNLIDMLEVKHSRIAFAAPNIPNPDIYLELISNNDKEKDARSIEFSPVVQIPFVINFIDKTIKIYNSINEHFQALNNIKENTLFDLIDSFSYLSNNTTQNLIYCNKIDNTIGLSVQYAEKLEDKNDVELDKLASDIKSEINEDYYLADLVKKGVAYHVSFLPKRVRIRIEKEYRSGKIKNLFSTSTLMEGVNLPADNLIITSNKKGNANLSPMDFRNLIGRTGRLNHSMIGNVFLAIMPESFSGRSNEQDYVELLGSSNEKQKLNTDLLTKNVVLLVKISLLEGDLTLKVFHKLSNWKYKTIRKFVLQYLNDIQNSRQSIVRKKFQHYITHQEEQEILTKLYEKYNDNFDNDVNISTDQTSKLKLMIKQGMRYPRFDDNEQLNYQEVLNFLDQMDSIFNWKQYEKGRIGNPNKRRWYAVILIQWISGVGLRNIINKAIEYKRYNPKNAIYHNQKYYDFNDSKSQKNIVINDTLNVIQNVLLFDFANYFLRVSKELKHYLNVKNLDNDWYEFIEYGTHDKFRIWLQKCGYSRESAYYIERHPEFFYNDNMSYYLSSMLIDVDDANLRDETRDIMYNHPEIFI</sequence>
<dbReference type="Proteomes" id="UP000033558">
    <property type="component" value="Unassembled WGS sequence"/>
</dbReference>
<dbReference type="InterPro" id="IPR014001">
    <property type="entry name" value="Helicase_ATP-bd"/>
</dbReference>
<dbReference type="InterPro" id="IPR050474">
    <property type="entry name" value="Hel308_SKI2-like"/>
</dbReference>
<evidence type="ECO:0000256" key="1">
    <source>
        <dbReference type="ARBA" id="ARBA00022741"/>
    </source>
</evidence>
<evidence type="ECO:0000259" key="6">
    <source>
        <dbReference type="PROSITE" id="PS51194"/>
    </source>
</evidence>
<protein>
    <submittedName>
        <fullName evidence="7">Uncharacterized protein</fullName>
    </submittedName>
</protein>
<dbReference type="AlphaFoldDB" id="A0A0F4LYZ6"/>